<sequence length="93" mass="10546">MKIFKQQENIFNAVNSMINHGVAVLEGTKTSATQYADRIIMALKPYETVEPIIAYQNVPNHGYLYYLYDANKFDVSSTQLKMLILLADASNKI</sequence>
<dbReference type="OrthoDB" id="6024854at2"/>
<dbReference type="Proteomes" id="UP000245974">
    <property type="component" value="Unassembled WGS sequence"/>
</dbReference>
<reference evidence="2" key="1">
    <citation type="submission" date="2018-03" db="EMBL/GenBank/DDBJ databases">
        <authorList>
            <person name="Blom J."/>
        </authorList>
    </citation>
    <scope>NUCLEOTIDE SEQUENCE [LARGE SCALE GENOMIC DNA]</scope>
    <source>
        <strain evidence="2">KPC-SM-21</strain>
    </source>
</reference>
<keyword evidence="2" id="KW-1185">Reference proteome</keyword>
<evidence type="ECO:0000313" key="2">
    <source>
        <dbReference type="Proteomes" id="UP000245974"/>
    </source>
</evidence>
<organism evidence="1 2">
    <name type="scientific">Acinetobacter stercoris</name>
    <dbReference type="NCBI Taxonomy" id="2126983"/>
    <lineage>
        <taxon>Bacteria</taxon>
        <taxon>Pseudomonadati</taxon>
        <taxon>Pseudomonadota</taxon>
        <taxon>Gammaproteobacteria</taxon>
        <taxon>Moraxellales</taxon>
        <taxon>Moraxellaceae</taxon>
        <taxon>Acinetobacter</taxon>
    </lineage>
</organism>
<evidence type="ECO:0000313" key="1">
    <source>
        <dbReference type="EMBL" id="SPL71426.1"/>
    </source>
</evidence>
<dbReference type="EMBL" id="OOGT01000136">
    <property type="protein sequence ID" value="SPL71426.1"/>
    <property type="molecule type" value="Genomic_DNA"/>
</dbReference>
<name>A0A2U3N161_9GAMM</name>
<accession>A0A2U3N161</accession>
<dbReference type="RefSeq" id="WP_121974849.1">
    <property type="nucleotide sequence ID" value="NZ_OOGT01000136.1"/>
</dbReference>
<gene>
    <name evidence="1" type="ORF">KPC_2604</name>
</gene>
<dbReference type="AlphaFoldDB" id="A0A2U3N161"/>
<dbReference type="InParanoid" id="A0A2U3N161"/>
<protein>
    <submittedName>
        <fullName evidence="1">Uncharacterized protein</fullName>
    </submittedName>
</protein>
<proteinExistence type="predicted"/>